<keyword evidence="3" id="KW-1185">Reference proteome</keyword>
<evidence type="ECO:0008006" key="4">
    <source>
        <dbReference type="Google" id="ProtNLM"/>
    </source>
</evidence>
<feature type="chain" id="PRO_5017786251" description="DKNYY family protein" evidence="1">
    <location>
        <begin position="20"/>
        <end position="237"/>
    </location>
</feature>
<organism evidence="2 3">
    <name type="scientific">Paraflavitalea soli</name>
    <dbReference type="NCBI Taxonomy" id="2315862"/>
    <lineage>
        <taxon>Bacteria</taxon>
        <taxon>Pseudomonadati</taxon>
        <taxon>Bacteroidota</taxon>
        <taxon>Chitinophagia</taxon>
        <taxon>Chitinophagales</taxon>
        <taxon>Chitinophagaceae</taxon>
        <taxon>Paraflavitalea</taxon>
    </lineage>
</organism>
<dbReference type="KEGG" id="pseg:D3H65_31120"/>
<accession>A0A3B7MYK5</accession>
<reference evidence="2 3" key="1">
    <citation type="submission" date="2018-09" db="EMBL/GenBank/DDBJ databases">
        <title>Genome sequencing of strain 6GH32-13.</title>
        <authorList>
            <person name="Weon H.-Y."/>
            <person name="Heo J."/>
            <person name="Kwon S.-W."/>
        </authorList>
    </citation>
    <scope>NUCLEOTIDE SEQUENCE [LARGE SCALE GENOMIC DNA]</scope>
    <source>
        <strain evidence="2 3">5GH32-13</strain>
    </source>
</reference>
<dbReference type="AlphaFoldDB" id="A0A3B7MYK5"/>
<protein>
    <recommendedName>
        <fullName evidence="4">DKNYY family protein</fullName>
    </recommendedName>
</protein>
<gene>
    <name evidence="2" type="ORF">D3H65_31120</name>
</gene>
<dbReference type="RefSeq" id="WP_119054053.1">
    <property type="nucleotide sequence ID" value="NZ_CP032157.1"/>
</dbReference>
<evidence type="ECO:0000313" key="3">
    <source>
        <dbReference type="Proteomes" id="UP000263900"/>
    </source>
</evidence>
<sequence length="237" mass="27082">MNIPAALSLIFLLAVYACSSPTGTDQVIKKSDAAIVYAKEPVDSANYKHLKYDFYISKNGQLYERKRVLAKDTACHCEFELYYDSTFPIYNGDTTINKPLQSIVDIDSFVWLDSTEYSKDKNNVYYFYGNSDGGIRVIVDKADPATFKRLGEYRWGIDKDHVFYQGEMLKGLNVQKLQVLIPPDTADPFIEYVKDDSLVFYGHQIVAGADAKTFKVVSGEKWAAEDKHYKYETGRRY</sequence>
<keyword evidence="1" id="KW-0732">Signal</keyword>
<feature type="signal peptide" evidence="1">
    <location>
        <begin position="1"/>
        <end position="19"/>
    </location>
</feature>
<evidence type="ECO:0000313" key="2">
    <source>
        <dbReference type="EMBL" id="AXY78180.1"/>
    </source>
</evidence>
<name>A0A3B7MYK5_9BACT</name>
<dbReference type="Proteomes" id="UP000263900">
    <property type="component" value="Chromosome"/>
</dbReference>
<evidence type="ECO:0000256" key="1">
    <source>
        <dbReference type="SAM" id="SignalP"/>
    </source>
</evidence>
<dbReference type="EMBL" id="CP032157">
    <property type="protein sequence ID" value="AXY78180.1"/>
    <property type="molecule type" value="Genomic_DNA"/>
</dbReference>
<proteinExistence type="predicted"/>
<dbReference type="OrthoDB" id="1157940at2"/>